<dbReference type="Proteomes" id="UP001149140">
    <property type="component" value="Unassembled WGS sequence"/>
</dbReference>
<keyword evidence="1" id="KW-0732">Signal</keyword>
<sequence>MRARILLTLAASFGAFTFLAPTTHARAQACSADTVQQALVSMGKLTQEDIDGGVVVDLVRCGDITADGVSDALFTLASGGTAGDTRFGVLKGNADGTLGARILFKQGYKVGIARHSSRAFDVMQPYYAADDPNCCPSSFRQTRYTFSGGKFKAGKAKKLKKAPARFYKP</sequence>
<comment type="caution">
    <text evidence="2">The sequence shown here is derived from an EMBL/GenBank/DDBJ whole genome shotgun (WGS) entry which is preliminary data.</text>
</comment>
<protein>
    <submittedName>
        <fullName evidence="2">Uncharacterized protein</fullName>
    </submittedName>
</protein>
<name>A0A9X3MTD8_9ACTN</name>
<dbReference type="RefSeq" id="WP_270038018.1">
    <property type="nucleotide sequence ID" value="NZ_JAPDOD010000002.1"/>
</dbReference>
<accession>A0A9X3MTD8</accession>
<keyword evidence="3" id="KW-1185">Reference proteome</keyword>
<organism evidence="2 3">
    <name type="scientific">Solirubrobacter ginsenosidimutans</name>
    <dbReference type="NCBI Taxonomy" id="490573"/>
    <lineage>
        <taxon>Bacteria</taxon>
        <taxon>Bacillati</taxon>
        <taxon>Actinomycetota</taxon>
        <taxon>Thermoleophilia</taxon>
        <taxon>Solirubrobacterales</taxon>
        <taxon>Solirubrobacteraceae</taxon>
        <taxon>Solirubrobacter</taxon>
    </lineage>
</organism>
<reference evidence="2" key="1">
    <citation type="submission" date="2022-10" db="EMBL/GenBank/DDBJ databases">
        <title>The WGS of Solirubrobacter ginsenosidimutans DSM 21036.</title>
        <authorList>
            <person name="Jiang Z."/>
        </authorList>
    </citation>
    <scope>NUCLEOTIDE SEQUENCE</scope>
    <source>
        <strain evidence="2">DSM 21036</strain>
    </source>
</reference>
<feature type="signal peptide" evidence="1">
    <location>
        <begin position="1"/>
        <end position="20"/>
    </location>
</feature>
<proteinExistence type="predicted"/>
<evidence type="ECO:0000313" key="2">
    <source>
        <dbReference type="EMBL" id="MDA0159338.1"/>
    </source>
</evidence>
<gene>
    <name evidence="2" type="ORF">OM076_03590</name>
</gene>
<dbReference type="AlphaFoldDB" id="A0A9X3MTD8"/>
<feature type="chain" id="PRO_5040906410" evidence="1">
    <location>
        <begin position="21"/>
        <end position="169"/>
    </location>
</feature>
<evidence type="ECO:0000256" key="1">
    <source>
        <dbReference type="SAM" id="SignalP"/>
    </source>
</evidence>
<evidence type="ECO:0000313" key="3">
    <source>
        <dbReference type="Proteomes" id="UP001149140"/>
    </source>
</evidence>
<dbReference type="EMBL" id="JAPDOD010000002">
    <property type="protein sequence ID" value="MDA0159338.1"/>
    <property type="molecule type" value="Genomic_DNA"/>
</dbReference>